<dbReference type="AlphaFoldDB" id="A0A1B8A696"/>
<dbReference type="PANTHER" id="PTHR47660:SF2">
    <property type="entry name" value="TRANSCRIPTION FACTOR WITH C2H2 AND ZN(2)-CYS(6) DNA BINDING DOMAIN (EUROFUNG)"/>
    <property type="match status" value="1"/>
</dbReference>
<dbReference type="Proteomes" id="UP000091967">
    <property type="component" value="Unassembled WGS sequence"/>
</dbReference>
<evidence type="ECO:0000256" key="2">
    <source>
        <dbReference type="ARBA" id="ARBA00022833"/>
    </source>
</evidence>
<dbReference type="SMART" id="SM00355">
    <property type="entry name" value="ZnF_C2H2"/>
    <property type="match status" value="1"/>
</dbReference>
<dbReference type="STRING" id="36050.A0A1B8A696"/>
<dbReference type="PRINTS" id="PR00755">
    <property type="entry name" value="AFLATOXINBRP"/>
</dbReference>
<proteinExistence type="predicted"/>
<dbReference type="CDD" id="cd00067">
    <property type="entry name" value="GAL4"/>
    <property type="match status" value="1"/>
</dbReference>
<dbReference type="PROSITE" id="PS50048">
    <property type="entry name" value="ZN2_CY6_FUNGAL_2"/>
    <property type="match status" value="1"/>
</dbReference>
<accession>A0A1B8A696</accession>
<evidence type="ECO:0000256" key="6">
    <source>
        <dbReference type="PROSITE-ProRule" id="PRU00042"/>
    </source>
</evidence>
<name>A0A1B8A696_FUSPO</name>
<evidence type="ECO:0000313" key="10">
    <source>
        <dbReference type="EMBL" id="OBS15996.1"/>
    </source>
</evidence>
<comment type="caution">
    <text evidence="10">The sequence shown here is derived from an EMBL/GenBank/DDBJ whole genome shotgun (WGS) entry which is preliminary data.</text>
</comment>
<dbReference type="GO" id="GO:0006351">
    <property type="term" value="P:DNA-templated transcription"/>
    <property type="evidence" value="ECO:0007669"/>
    <property type="project" value="InterPro"/>
</dbReference>
<dbReference type="InterPro" id="IPR007219">
    <property type="entry name" value="XnlR_reg_dom"/>
</dbReference>
<keyword evidence="2" id="KW-0862">Zinc</keyword>
<dbReference type="GO" id="GO:0008270">
    <property type="term" value="F:zinc ion binding"/>
    <property type="evidence" value="ECO:0007669"/>
    <property type="project" value="UniProtKB-KW"/>
</dbReference>
<keyword evidence="3" id="KW-0805">Transcription regulation</keyword>
<dbReference type="OrthoDB" id="5091629at2759"/>
<feature type="region of interest" description="Disordered" evidence="7">
    <location>
        <begin position="83"/>
        <end position="182"/>
    </location>
</feature>
<dbReference type="GO" id="GO:0003677">
    <property type="term" value="F:DNA binding"/>
    <property type="evidence" value="ECO:0007669"/>
    <property type="project" value="InterPro"/>
</dbReference>
<dbReference type="SUPFAM" id="SSF57701">
    <property type="entry name" value="Zn2/Cys6 DNA-binding domain"/>
    <property type="match status" value="1"/>
</dbReference>
<dbReference type="InterPro" id="IPR036864">
    <property type="entry name" value="Zn2-C6_fun-type_DNA-bd_sf"/>
</dbReference>
<protein>
    <recommendedName>
        <fullName evidence="12">C2H2-type domain-containing protein</fullName>
    </recommendedName>
</protein>
<dbReference type="PROSITE" id="PS00028">
    <property type="entry name" value="ZINC_FINGER_C2H2_1"/>
    <property type="match status" value="1"/>
</dbReference>
<evidence type="ECO:0000256" key="3">
    <source>
        <dbReference type="ARBA" id="ARBA00023015"/>
    </source>
</evidence>
<feature type="compositionally biased region" description="Polar residues" evidence="7">
    <location>
        <begin position="240"/>
        <end position="261"/>
    </location>
</feature>
<dbReference type="PROSITE" id="PS00463">
    <property type="entry name" value="ZN2_CY6_FUNGAL_1"/>
    <property type="match status" value="1"/>
</dbReference>
<evidence type="ECO:0000256" key="7">
    <source>
        <dbReference type="SAM" id="MobiDB-lite"/>
    </source>
</evidence>
<keyword evidence="6" id="KW-0863">Zinc-finger</keyword>
<evidence type="ECO:0000256" key="5">
    <source>
        <dbReference type="ARBA" id="ARBA00023242"/>
    </source>
</evidence>
<keyword evidence="1" id="KW-0479">Metal-binding</keyword>
<dbReference type="GO" id="GO:0000981">
    <property type="term" value="F:DNA-binding transcription factor activity, RNA polymerase II-specific"/>
    <property type="evidence" value="ECO:0007669"/>
    <property type="project" value="InterPro"/>
</dbReference>
<evidence type="ECO:0008006" key="12">
    <source>
        <dbReference type="Google" id="ProtNLM"/>
    </source>
</evidence>
<dbReference type="CDD" id="cd12148">
    <property type="entry name" value="fungal_TF_MHR"/>
    <property type="match status" value="1"/>
</dbReference>
<sequence length="834" mass="93745">MPSLSASNAQGRAARYPCHACSRSFDRRDVLRRHMLIHERNRPLPKSRKKACIPCSRSKIRCLGELPTCSACDKRSLACQYAVPRPESQPRDRRESTSPASSTLDRSMNADTPGWSASTIPASVEQNSGSLHDPSSNLATSIGSGQSWNTQSHAPGDSQPYRVGLTSANPTVETTDFRPSPSSNSDMMGLLHNDFNSNLDWLLDPQPDILPWLDHGDYSMGDCFSNIFGASFPTFESHLQRTGQSVPASPPSNASMQTSMPPISGLPTPNPREDCGPDDPWPMAWHASKIHRLRLPPLEAPVDFVHRPYFSPHTYIDTNILTEMQRLVNMCSVDIQDLELPAASKLNHCIDLYFVNFSQVMALVHRPTFDPRASIVVTLAMVAIGVLYSDFTAAKKYSYSLSELIRKILVLMEEYDRRFVRTEDHLTAQLLQGFHGYCSGSQRLFELSETSRGSLVTNARRMGLFNKETADSISPPTEIGPAWLDWIRKERLRRVGWGVYIYDASVSYLHNVRPYLTIGEVAMTLPSMDLEWDAESAQSWVALHSRSGESSHKLTLRSLMRSLFDGSPQPMDRFKIGSHRALIVSTLVRMIWSNKELIGNPVHDLIGDTEDQDRVAPLIPALDMFLESPLADRDLRTQKQATNLVRRLSLVHIGHLYAAGELMNWLYPLLRCRDIDGTLERRMRQWKTEKPRQVRDATFHAAQIIGLVHHFADNGPYQVFAVFHAGVILFYMAMLLSYPDDTRVGATPEVSSPMEHLQLDFLGLPKDDMAVRAARWVEDGRPVMIGLHGVPDLCSEQGRLQVLEKTADMLSQMELVWGVAGNLRKVILRLRDRL</sequence>
<dbReference type="InterPro" id="IPR013087">
    <property type="entry name" value="Znf_C2H2_type"/>
</dbReference>
<dbReference type="Gene3D" id="4.10.240.10">
    <property type="entry name" value="Zn(2)-C6 fungal-type DNA-binding domain"/>
    <property type="match status" value="1"/>
</dbReference>
<dbReference type="SUPFAM" id="SSF57667">
    <property type="entry name" value="beta-beta-alpha zinc fingers"/>
    <property type="match status" value="1"/>
</dbReference>
<reference evidence="10 11" key="1">
    <citation type="submission" date="2016-06" db="EMBL/GenBank/DDBJ databases">
        <title>Living apart together: crosstalk between the core and supernumerary genomes in a fungal plant pathogen.</title>
        <authorList>
            <person name="Vanheule A."/>
            <person name="Audenaert K."/>
            <person name="Warris S."/>
            <person name="Van De Geest H."/>
            <person name="Schijlen E."/>
            <person name="Hofte M."/>
            <person name="De Saeger S."/>
            <person name="Haesaert G."/>
            <person name="Waalwijk C."/>
            <person name="Van Der Lee T."/>
        </authorList>
    </citation>
    <scope>NUCLEOTIDE SEQUENCE [LARGE SCALE GENOMIC DNA]</scope>
    <source>
        <strain evidence="10 11">2516</strain>
    </source>
</reference>
<evidence type="ECO:0000259" key="8">
    <source>
        <dbReference type="PROSITE" id="PS50048"/>
    </source>
</evidence>
<dbReference type="InterPro" id="IPR036236">
    <property type="entry name" value="Znf_C2H2_sf"/>
</dbReference>
<dbReference type="PANTHER" id="PTHR47660">
    <property type="entry name" value="TRANSCRIPTION FACTOR WITH C2H2 AND ZN(2)-CYS(6) DNA BINDING DOMAIN (EUROFUNG)-RELATED-RELATED"/>
    <property type="match status" value="1"/>
</dbReference>
<feature type="compositionally biased region" description="Polar residues" evidence="7">
    <location>
        <begin position="97"/>
        <end position="153"/>
    </location>
</feature>
<gene>
    <name evidence="10" type="ORF">FPOA_13271</name>
</gene>
<evidence type="ECO:0000259" key="9">
    <source>
        <dbReference type="PROSITE" id="PS50157"/>
    </source>
</evidence>
<organism evidence="10 11">
    <name type="scientific">Fusarium poae</name>
    <dbReference type="NCBI Taxonomy" id="36050"/>
    <lineage>
        <taxon>Eukaryota</taxon>
        <taxon>Fungi</taxon>
        <taxon>Dikarya</taxon>
        <taxon>Ascomycota</taxon>
        <taxon>Pezizomycotina</taxon>
        <taxon>Sordariomycetes</taxon>
        <taxon>Hypocreomycetidae</taxon>
        <taxon>Hypocreales</taxon>
        <taxon>Nectriaceae</taxon>
        <taxon>Fusarium</taxon>
    </lineage>
</organism>
<dbReference type="PROSITE" id="PS50157">
    <property type="entry name" value="ZINC_FINGER_C2H2_2"/>
    <property type="match status" value="1"/>
</dbReference>
<dbReference type="Gene3D" id="3.30.160.60">
    <property type="entry name" value="Classic Zinc Finger"/>
    <property type="match status" value="1"/>
</dbReference>
<keyword evidence="11" id="KW-1185">Reference proteome</keyword>
<dbReference type="SMART" id="SM00066">
    <property type="entry name" value="GAL4"/>
    <property type="match status" value="1"/>
</dbReference>
<feature type="domain" description="Zn(2)-C6 fungal-type" evidence="8">
    <location>
        <begin position="51"/>
        <end position="81"/>
    </location>
</feature>
<evidence type="ECO:0000256" key="4">
    <source>
        <dbReference type="ARBA" id="ARBA00023163"/>
    </source>
</evidence>
<dbReference type="InterPro" id="IPR001138">
    <property type="entry name" value="Zn2Cys6_DnaBD"/>
</dbReference>
<keyword evidence="4" id="KW-0804">Transcription</keyword>
<dbReference type="Pfam" id="PF00172">
    <property type="entry name" value="Zn_clus"/>
    <property type="match status" value="1"/>
</dbReference>
<feature type="region of interest" description="Disordered" evidence="7">
    <location>
        <begin position="239"/>
        <end position="279"/>
    </location>
</feature>
<keyword evidence="5" id="KW-0539">Nucleus</keyword>
<evidence type="ECO:0000313" key="11">
    <source>
        <dbReference type="Proteomes" id="UP000091967"/>
    </source>
</evidence>
<feature type="domain" description="C2H2-type" evidence="9">
    <location>
        <begin position="16"/>
        <end position="43"/>
    </location>
</feature>
<dbReference type="OMA" id="CKETEAN"/>
<evidence type="ECO:0000256" key="1">
    <source>
        <dbReference type="ARBA" id="ARBA00022723"/>
    </source>
</evidence>
<dbReference type="Pfam" id="PF04082">
    <property type="entry name" value="Fungal_trans"/>
    <property type="match status" value="1"/>
</dbReference>
<dbReference type="EMBL" id="LYXU01000117">
    <property type="protein sequence ID" value="OBS15996.1"/>
    <property type="molecule type" value="Genomic_DNA"/>
</dbReference>